<keyword evidence="1" id="KW-1133">Transmembrane helix</keyword>
<keyword evidence="1" id="KW-0472">Membrane</keyword>
<proteinExistence type="predicted"/>
<feature type="transmembrane region" description="Helical" evidence="1">
    <location>
        <begin position="70"/>
        <end position="90"/>
    </location>
</feature>
<sequence>MAMNFDELKEQWKEQSSDDIKINKDFENHKEANTIIDKVRKVMRKDFFFQLTSFPLLLLYPFIFDIATPLVWFVIMCYVFIMILPLRILVNFYRNSYKLEYNSLKNINWFYYNYKFSIEIFKVYSYIISILIVMFFGIVYMEKKTFLHFDTLWQLYVYIISTLIIYAVICIWMLRWWIKKLYAKPLEQIKQILEELEE</sequence>
<evidence type="ECO:0000313" key="2">
    <source>
        <dbReference type="EMBL" id="GGE94887.1"/>
    </source>
</evidence>
<reference evidence="3" key="1">
    <citation type="journal article" date="2019" name="Int. J. Syst. Evol. Microbiol.">
        <title>The Global Catalogue of Microorganisms (GCM) 10K type strain sequencing project: providing services to taxonomists for standard genome sequencing and annotation.</title>
        <authorList>
            <consortium name="The Broad Institute Genomics Platform"/>
            <consortium name="The Broad Institute Genome Sequencing Center for Infectious Disease"/>
            <person name="Wu L."/>
            <person name="Ma J."/>
        </authorList>
    </citation>
    <scope>NUCLEOTIDE SEQUENCE [LARGE SCALE GENOMIC DNA]</scope>
    <source>
        <strain evidence="3">CGMCC 1.12707</strain>
    </source>
</reference>
<dbReference type="RefSeq" id="WP_143147213.1">
    <property type="nucleotide sequence ID" value="NZ_BMFL01000006.1"/>
</dbReference>
<feature type="transmembrane region" description="Helical" evidence="1">
    <location>
        <begin position="153"/>
        <end position="174"/>
    </location>
</feature>
<keyword evidence="1" id="KW-0812">Transmembrane</keyword>
<keyword evidence="3" id="KW-1185">Reference proteome</keyword>
<feature type="transmembrane region" description="Helical" evidence="1">
    <location>
        <begin position="47"/>
        <end position="64"/>
    </location>
</feature>
<comment type="caution">
    <text evidence="2">The sequence shown here is derived from an EMBL/GenBank/DDBJ whole genome shotgun (WGS) entry which is preliminary data.</text>
</comment>
<gene>
    <name evidence="2" type="ORF">GCM10010984_10560</name>
</gene>
<evidence type="ECO:0000256" key="1">
    <source>
        <dbReference type="SAM" id="Phobius"/>
    </source>
</evidence>
<feature type="transmembrane region" description="Helical" evidence="1">
    <location>
        <begin position="123"/>
        <end position="141"/>
    </location>
</feature>
<evidence type="ECO:0000313" key="3">
    <source>
        <dbReference type="Proteomes" id="UP000650994"/>
    </source>
</evidence>
<dbReference type="EMBL" id="BMFL01000006">
    <property type="protein sequence ID" value="GGE94887.1"/>
    <property type="molecule type" value="Genomic_DNA"/>
</dbReference>
<name>A0ABQ1TGE5_9FLAO</name>
<organism evidence="2 3">
    <name type="scientific">Chishuiella changwenlii</name>
    <dbReference type="NCBI Taxonomy" id="1434701"/>
    <lineage>
        <taxon>Bacteria</taxon>
        <taxon>Pseudomonadati</taxon>
        <taxon>Bacteroidota</taxon>
        <taxon>Flavobacteriia</taxon>
        <taxon>Flavobacteriales</taxon>
        <taxon>Weeksellaceae</taxon>
        <taxon>Chishuiella</taxon>
    </lineage>
</organism>
<protein>
    <submittedName>
        <fullName evidence="2">Uncharacterized protein</fullName>
    </submittedName>
</protein>
<dbReference type="Proteomes" id="UP000650994">
    <property type="component" value="Unassembled WGS sequence"/>
</dbReference>
<accession>A0ABQ1TGE5</accession>